<evidence type="ECO:0000256" key="6">
    <source>
        <dbReference type="ARBA" id="ARBA00022683"/>
    </source>
</evidence>
<dbReference type="SUPFAM" id="SSF53062">
    <property type="entry name" value="PTS system fructose IIA component-like"/>
    <property type="match status" value="1"/>
</dbReference>
<dbReference type="Gene3D" id="3.40.50.510">
    <property type="entry name" value="Phosphotransferase system, mannose-type IIA component"/>
    <property type="match status" value="1"/>
</dbReference>
<dbReference type="InterPro" id="IPR004701">
    <property type="entry name" value="PTS_EIIA_man-typ"/>
</dbReference>
<keyword evidence="4" id="KW-0762">Sugar transport</keyword>
<dbReference type="Pfam" id="PF03610">
    <property type="entry name" value="EIIA-man"/>
    <property type="match status" value="1"/>
</dbReference>
<name>A0A645HFD3_9ZZZZ</name>
<comment type="caution">
    <text evidence="9">The sequence shown here is derived from an EMBL/GenBank/DDBJ whole genome shotgun (WGS) entry which is preliminary data.</text>
</comment>
<protein>
    <submittedName>
        <fullName evidence="9">PTS system fructose-specific EIIA component</fullName>
    </submittedName>
</protein>
<dbReference type="EMBL" id="VSSQ01087402">
    <property type="protein sequence ID" value="MPN34393.1"/>
    <property type="molecule type" value="Genomic_DNA"/>
</dbReference>
<evidence type="ECO:0000256" key="2">
    <source>
        <dbReference type="ARBA" id="ARBA00022448"/>
    </source>
</evidence>
<dbReference type="PANTHER" id="PTHR33799:SF1">
    <property type="entry name" value="PTS SYSTEM MANNOSE-SPECIFIC EIIAB COMPONENT-RELATED"/>
    <property type="match status" value="1"/>
</dbReference>
<keyword evidence="7" id="KW-0418">Kinase</keyword>
<accession>A0A645HFD3</accession>
<evidence type="ECO:0000256" key="7">
    <source>
        <dbReference type="ARBA" id="ARBA00022777"/>
    </source>
</evidence>
<dbReference type="PANTHER" id="PTHR33799">
    <property type="entry name" value="PTS PERMEASE-RELATED-RELATED"/>
    <property type="match status" value="1"/>
</dbReference>
<organism evidence="9">
    <name type="scientific">bioreactor metagenome</name>
    <dbReference type="NCBI Taxonomy" id="1076179"/>
    <lineage>
        <taxon>unclassified sequences</taxon>
        <taxon>metagenomes</taxon>
        <taxon>ecological metagenomes</taxon>
    </lineage>
</organism>
<comment type="subcellular location">
    <subcellularLocation>
        <location evidence="1">Cytoplasm</location>
    </subcellularLocation>
</comment>
<dbReference type="GO" id="GO:0016301">
    <property type="term" value="F:kinase activity"/>
    <property type="evidence" value="ECO:0007669"/>
    <property type="project" value="UniProtKB-KW"/>
</dbReference>
<feature type="domain" description="PTS EIIA type-4" evidence="8">
    <location>
        <begin position="1"/>
        <end position="123"/>
    </location>
</feature>
<evidence type="ECO:0000313" key="9">
    <source>
        <dbReference type="EMBL" id="MPN34393.1"/>
    </source>
</evidence>
<dbReference type="AlphaFoldDB" id="A0A645HFD3"/>
<reference evidence="9" key="1">
    <citation type="submission" date="2019-08" db="EMBL/GenBank/DDBJ databases">
        <authorList>
            <person name="Kucharzyk K."/>
            <person name="Murdoch R.W."/>
            <person name="Higgins S."/>
            <person name="Loffler F."/>
        </authorList>
    </citation>
    <scope>NUCLEOTIDE SEQUENCE</scope>
</reference>
<dbReference type="GO" id="GO:0009401">
    <property type="term" value="P:phosphoenolpyruvate-dependent sugar phosphotransferase system"/>
    <property type="evidence" value="ECO:0007669"/>
    <property type="project" value="UniProtKB-KW"/>
</dbReference>
<proteinExistence type="predicted"/>
<dbReference type="CDD" id="cd00006">
    <property type="entry name" value="PTS_IIA_man"/>
    <property type="match status" value="1"/>
</dbReference>
<evidence type="ECO:0000259" key="8">
    <source>
        <dbReference type="PROSITE" id="PS51096"/>
    </source>
</evidence>
<keyword evidence="2" id="KW-0813">Transport</keyword>
<dbReference type="PROSITE" id="PS51096">
    <property type="entry name" value="PTS_EIIA_TYPE_4"/>
    <property type="match status" value="1"/>
</dbReference>
<dbReference type="InterPro" id="IPR036662">
    <property type="entry name" value="PTS_EIIA_man-typ_sf"/>
</dbReference>
<keyword evidence="6" id="KW-0598">Phosphotransferase system</keyword>
<evidence type="ECO:0000256" key="3">
    <source>
        <dbReference type="ARBA" id="ARBA00022490"/>
    </source>
</evidence>
<keyword evidence="3" id="KW-0963">Cytoplasm</keyword>
<keyword evidence="5" id="KW-0808">Transferase</keyword>
<sequence>MIEIIVVSHGTLSESLVKSAELIAGEVDNVKAFGLHAGDDIDKFKAIIEEAIKKGTEESSVLVLTDLMYGTPFNVVSSLMDKYKFHHITGINLPIYLEIVTSRKIMGIDELCKTIKEIGPTSFVYINKII</sequence>
<evidence type="ECO:0000256" key="5">
    <source>
        <dbReference type="ARBA" id="ARBA00022679"/>
    </source>
</evidence>
<dbReference type="GO" id="GO:0005737">
    <property type="term" value="C:cytoplasm"/>
    <property type="evidence" value="ECO:0007669"/>
    <property type="project" value="UniProtKB-SubCell"/>
</dbReference>
<dbReference type="InterPro" id="IPR051471">
    <property type="entry name" value="Bacterial_PTS_sugar_comp"/>
</dbReference>
<gene>
    <name evidence="9" type="primary">levD_3</name>
    <name evidence="9" type="ORF">SDC9_181886</name>
</gene>
<evidence type="ECO:0000256" key="1">
    <source>
        <dbReference type="ARBA" id="ARBA00004496"/>
    </source>
</evidence>
<evidence type="ECO:0000256" key="4">
    <source>
        <dbReference type="ARBA" id="ARBA00022597"/>
    </source>
</evidence>
<dbReference type="GO" id="GO:0016020">
    <property type="term" value="C:membrane"/>
    <property type="evidence" value="ECO:0007669"/>
    <property type="project" value="InterPro"/>
</dbReference>
<dbReference type="InterPro" id="IPR033887">
    <property type="entry name" value="PTS_IIA_man"/>
</dbReference>